<dbReference type="CDD" id="cd01647">
    <property type="entry name" value="RT_LTR"/>
    <property type="match status" value="1"/>
</dbReference>
<dbReference type="PROSITE" id="PS50878">
    <property type="entry name" value="RT_POL"/>
    <property type="match status" value="1"/>
</dbReference>
<name>A0A1X0QL69_9MICR</name>
<feature type="domain" description="Reverse transcriptase" evidence="7">
    <location>
        <begin position="161"/>
        <end position="338"/>
    </location>
</feature>
<evidence type="ECO:0000313" key="8">
    <source>
        <dbReference type="EMBL" id="ORE00509.1"/>
    </source>
</evidence>
<evidence type="ECO:0000256" key="5">
    <source>
        <dbReference type="ARBA" id="ARBA00022801"/>
    </source>
</evidence>
<evidence type="ECO:0000256" key="2">
    <source>
        <dbReference type="ARBA" id="ARBA00022695"/>
    </source>
</evidence>
<dbReference type="GO" id="GO:0004519">
    <property type="term" value="F:endonuclease activity"/>
    <property type="evidence" value="ECO:0007669"/>
    <property type="project" value="UniProtKB-KW"/>
</dbReference>
<dbReference type="GO" id="GO:0003964">
    <property type="term" value="F:RNA-directed DNA polymerase activity"/>
    <property type="evidence" value="ECO:0007669"/>
    <property type="project" value="UniProtKB-KW"/>
</dbReference>
<dbReference type="VEuPathDB" id="MicrosporidiaDB:A0H76_440"/>
<dbReference type="InterPro" id="IPR043502">
    <property type="entry name" value="DNA/RNA_pol_sf"/>
</dbReference>
<organism evidence="8 9">
    <name type="scientific">Hepatospora eriocheir</name>
    <dbReference type="NCBI Taxonomy" id="1081669"/>
    <lineage>
        <taxon>Eukaryota</taxon>
        <taxon>Fungi</taxon>
        <taxon>Fungi incertae sedis</taxon>
        <taxon>Microsporidia</taxon>
        <taxon>Hepatosporidae</taxon>
        <taxon>Hepatospora</taxon>
    </lineage>
</organism>
<sequence>MHHEVKLANNCRVISTQWIKFQCSIDNEESTTLTIIAYVLPNLAQELILGAKFLRENNFDLNFKSNEILLDGVQIGKMCNSNSWYETPENELLEKVDKLCLMNDTIKSLISNYQIQTPELGLITDEEFSIELSNDKPINLKPYSIPFLSLSKVKKEIERVLKLNIIRKSMSKYASPAFPILKKNGEIRLVVDYRQLNKITIKSPFPFPDMFEELRSIKNGKIFSQIDLNMGYHQLPIKESDKHKTSFVIAGGQYKYNRVPFGPTNAPKVFQRVMKNILEDLEQVKVFLDDILLYTENIKQHEELLKKVLQRFKRFNISVNFKKSNFCKTEVTYLGHILSGEGIKPDITRIDFIKSNFTPKTKKQLQRLLGAINWFRPFIMYFSDKISTITDKLKGSKKFVWSREDTDIIESIIKDIEKQTLLYHPNYSIPFELRTDASNVAISAILTQDNKLVGIYSKKLSESELKYSTVEKEFLAILRGLQKFRNIVLLSHVKIFTDSRNLTFTGKLTGPRVQKWKLLMEEYDYNILHVSGINNTGPDYFSRLCNLSDENSDDLLTRVKKWQKYLL</sequence>
<proteinExistence type="predicted"/>
<dbReference type="SUPFAM" id="SSF56672">
    <property type="entry name" value="DNA/RNA polymerases"/>
    <property type="match status" value="1"/>
</dbReference>
<dbReference type="EMBL" id="LTAI01000014">
    <property type="protein sequence ID" value="ORE00509.1"/>
    <property type="molecule type" value="Genomic_DNA"/>
</dbReference>
<dbReference type="CDD" id="cd09274">
    <property type="entry name" value="RNase_HI_RT_Ty3"/>
    <property type="match status" value="1"/>
</dbReference>
<keyword evidence="3" id="KW-0540">Nuclease</keyword>
<dbReference type="VEuPathDB" id="MicrosporidiaDB:HERIO_702"/>
<dbReference type="AlphaFoldDB" id="A0A1X0QL69"/>
<keyword evidence="6" id="KW-0695">RNA-directed DNA polymerase</keyword>
<evidence type="ECO:0000256" key="6">
    <source>
        <dbReference type="ARBA" id="ARBA00022918"/>
    </source>
</evidence>
<keyword evidence="4" id="KW-0255">Endonuclease</keyword>
<keyword evidence="1" id="KW-0808">Transferase</keyword>
<dbReference type="InterPro" id="IPR050951">
    <property type="entry name" value="Retrovirus_Pol_polyprotein"/>
</dbReference>
<reference evidence="8 9" key="1">
    <citation type="journal article" date="2017" name="Environ. Microbiol.">
        <title>Decay of the glycolytic pathway and adaptation to intranuclear parasitism within Enterocytozoonidae microsporidia.</title>
        <authorList>
            <person name="Wiredu Boakye D."/>
            <person name="Jaroenlak P."/>
            <person name="Prachumwat A."/>
            <person name="Williams T.A."/>
            <person name="Bateman K.S."/>
            <person name="Itsathitphaisarn O."/>
            <person name="Sritunyalucksana K."/>
            <person name="Paszkiewicz K.H."/>
            <person name="Moore K.A."/>
            <person name="Stentiford G.D."/>
            <person name="Williams B.A."/>
        </authorList>
    </citation>
    <scope>NUCLEOTIDE SEQUENCE [LARGE SCALE GENOMIC DNA]</scope>
    <source>
        <strain evidence="9">canceri</strain>
    </source>
</reference>
<dbReference type="PANTHER" id="PTHR37984:SF5">
    <property type="entry name" value="PROTEIN NYNRIN-LIKE"/>
    <property type="match status" value="1"/>
</dbReference>
<dbReference type="VEuPathDB" id="MicrosporidiaDB:HERIO_1923"/>
<dbReference type="InterPro" id="IPR000477">
    <property type="entry name" value="RT_dom"/>
</dbReference>
<dbReference type="GO" id="GO:0016787">
    <property type="term" value="F:hydrolase activity"/>
    <property type="evidence" value="ECO:0007669"/>
    <property type="project" value="UniProtKB-KW"/>
</dbReference>
<dbReference type="Gene3D" id="3.10.10.10">
    <property type="entry name" value="HIV Type 1 Reverse Transcriptase, subunit A, domain 1"/>
    <property type="match status" value="1"/>
</dbReference>
<dbReference type="Proteomes" id="UP000192501">
    <property type="component" value="Unassembled WGS sequence"/>
</dbReference>
<dbReference type="InterPro" id="IPR041373">
    <property type="entry name" value="RT_RNaseH"/>
</dbReference>
<evidence type="ECO:0000259" key="7">
    <source>
        <dbReference type="PROSITE" id="PS50878"/>
    </source>
</evidence>
<evidence type="ECO:0000313" key="9">
    <source>
        <dbReference type="Proteomes" id="UP000192501"/>
    </source>
</evidence>
<comment type="caution">
    <text evidence="8">The sequence shown here is derived from an EMBL/GenBank/DDBJ whole genome shotgun (WGS) entry which is preliminary data.</text>
</comment>
<evidence type="ECO:0000256" key="4">
    <source>
        <dbReference type="ARBA" id="ARBA00022759"/>
    </source>
</evidence>
<keyword evidence="2" id="KW-0548">Nucleotidyltransferase</keyword>
<keyword evidence="5" id="KW-0378">Hydrolase</keyword>
<accession>A0A1X0QL69</accession>
<dbReference type="InterPro" id="IPR043128">
    <property type="entry name" value="Rev_trsase/Diguanyl_cyclase"/>
</dbReference>
<protein>
    <submittedName>
        <fullName evidence="8">POL5</fullName>
    </submittedName>
</protein>
<dbReference type="Gene3D" id="3.30.70.270">
    <property type="match status" value="2"/>
</dbReference>
<dbReference type="Pfam" id="PF17917">
    <property type="entry name" value="RT_RNaseH"/>
    <property type="match status" value="1"/>
</dbReference>
<dbReference type="Pfam" id="PF00078">
    <property type="entry name" value="RVT_1"/>
    <property type="match status" value="1"/>
</dbReference>
<gene>
    <name evidence="8" type="primary">POL5</name>
    <name evidence="8" type="ORF">A0H76_440</name>
</gene>
<dbReference type="PANTHER" id="PTHR37984">
    <property type="entry name" value="PROTEIN CBG26694"/>
    <property type="match status" value="1"/>
</dbReference>
<evidence type="ECO:0000256" key="3">
    <source>
        <dbReference type="ARBA" id="ARBA00022722"/>
    </source>
</evidence>
<evidence type="ECO:0000256" key="1">
    <source>
        <dbReference type="ARBA" id="ARBA00022679"/>
    </source>
</evidence>